<evidence type="ECO:0000256" key="1">
    <source>
        <dbReference type="ARBA" id="ARBA00004127"/>
    </source>
</evidence>
<dbReference type="RefSeq" id="WP_190998340.1">
    <property type="nucleotide sequence ID" value="NZ_JACXSI010000023.1"/>
</dbReference>
<comment type="caution">
    <text evidence="7">The sequence shown here is derived from an EMBL/GenBank/DDBJ whole genome shotgun (WGS) entry which is preliminary data.</text>
</comment>
<dbReference type="InterPro" id="IPR011020">
    <property type="entry name" value="HTTM-like"/>
</dbReference>
<organism evidence="7 8">
    <name type="scientific">Peribacillus faecalis</name>
    <dbReference type="NCBI Taxonomy" id="2772559"/>
    <lineage>
        <taxon>Bacteria</taxon>
        <taxon>Bacillati</taxon>
        <taxon>Bacillota</taxon>
        <taxon>Bacilli</taxon>
        <taxon>Bacillales</taxon>
        <taxon>Bacillaceae</taxon>
        <taxon>Peribacillus</taxon>
    </lineage>
</organism>
<proteinExistence type="predicted"/>
<dbReference type="Proteomes" id="UP000602076">
    <property type="component" value="Unassembled WGS sequence"/>
</dbReference>
<evidence type="ECO:0000259" key="6">
    <source>
        <dbReference type="SMART" id="SM00752"/>
    </source>
</evidence>
<evidence type="ECO:0000256" key="5">
    <source>
        <dbReference type="SAM" id="Phobius"/>
    </source>
</evidence>
<reference evidence="7" key="1">
    <citation type="submission" date="2020-09" db="EMBL/GenBank/DDBJ databases">
        <title>Bacillus faecalis sp. nov., a moderately halophilic bacterium isolated from cow faeces.</title>
        <authorList>
            <person name="Jiang L."/>
            <person name="Lee J."/>
        </authorList>
    </citation>
    <scope>NUCLEOTIDE SEQUENCE</scope>
    <source>
        <strain evidence="7">AGMB 02131</strain>
    </source>
</reference>
<dbReference type="PANTHER" id="PTHR39535:SF2">
    <property type="entry name" value="HTTM DOMAIN-CONTAINING PROTEIN"/>
    <property type="match status" value="1"/>
</dbReference>
<dbReference type="NCBIfam" id="TIGR04033">
    <property type="entry name" value="export_SdpB"/>
    <property type="match status" value="1"/>
</dbReference>
<feature type="transmembrane region" description="Helical" evidence="5">
    <location>
        <begin position="160"/>
        <end position="180"/>
    </location>
</feature>
<protein>
    <recommendedName>
        <fullName evidence="6">HTTM-like domain-containing protein</fullName>
    </recommendedName>
</protein>
<accession>A0A927CVZ4</accession>
<dbReference type="SMART" id="SM00752">
    <property type="entry name" value="HTTM"/>
    <property type="match status" value="1"/>
</dbReference>
<dbReference type="EMBL" id="JACXSI010000023">
    <property type="protein sequence ID" value="MBD3108812.1"/>
    <property type="molecule type" value="Genomic_DNA"/>
</dbReference>
<dbReference type="InterPro" id="IPR023894">
    <property type="entry name" value="Sporulation_SdpB"/>
</dbReference>
<feature type="transmembrane region" description="Helical" evidence="5">
    <location>
        <begin position="214"/>
        <end position="240"/>
    </location>
</feature>
<keyword evidence="8" id="KW-1185">Reference proteome</keyword>
<comment type="subcellular location">
    <subcellularLocation>
        <location evidence="1">Endomembrane system</location>
        <topology evidence="1">Multi-pass membrane protein</topology>
    </subcellularLocation>
</comment>
<dbReference type="AlphaFoldDB" id="A0A927CVZ4"/>
<gene>
    <name evidence="7" type="ORF">IEO70_10575</name>
</gene>
<dbReference type="InterPro" id="IPR052964">
    <property type="entry name" value="Sporulation_signal_mat"/>
</dbReference>
<feature type="transmembrane region" description="Helical" evidence="5">
    <location>
        <begin position="75"/>
        <end position="96"/>
    </location>
</feature>
<dbReference type="PANTHER" id="PTHR39535">
    <property type="entry name" value="SPORULATION-DELAYING PROTEIN SDPB"/>
    <property type="match status" value="1"/>
</dbReference>
<feature type="transmembrane region" description="Helical" evidence="5">
    <location>
        <begin position="20"/>
        <end position="40"/>
    </location>
</feature>
<evidence type="ECO:0000256" key="2">
    <source>
        <dbReference type="ARBA" id="ARBA00022692"/>
    </source>
</evidence>
<evidence type="ECO:0000313" key="8">
    <source>
        <dbReference type="Proteomes" id="UP000602076"/>
    </source>
</evidence>
<sequence length="313" mass="35946">MLDKLENKLENWIRYADVWTNVYGVARSIIAFATAMTLLFNKADIFFLPNSDSPEFPVCRGLGQISIFCLVPNDYFYLDIVRLFCVILLLIVASGWRPRITGIIHWYVSFSFVQSAMAVDGGDSVAATITLLLIPITLTDPRKWHWEKVEESDRYIKRKVIALVSLIAIRVQIAILYFHATVAKLEVLEWQNGTAVWYYMQDKMLGLNPVLFDMFNWFLASKLVVIPTWGTLILQTILFAGILAPKEKRGTLLILAILMHEIFAIFLGLLTFSLTMVAILILYFRPTEFEFKKPAIFKKNKKQFLDGRKMKSA</sequence>
<name>A0A927CVZ4_9BACI</name>
<dbReference type="GO" id="GO:0012505">
    <property type="term" value="C:endomembrane system"/>
    <property type="evidence" value="ECO:0007669"/>
    <property type="project" value="UniProtKB-SubCell"/>
</dbReference>
<evidence type="ECO:0000256" key="4">
    <source>
        <dbReference type="ARBA" id="ARBA00023136"/>
    </source>
</evidence>
<keyword evidence="4 5" id="KW-0472">Membrane</keyword>
<feature type="transmembrane region" description="Helical" evidence="5">
    <location>
        <begin position="252"/>
        <end position="284"/>
    </location>
</feature>
<keyword evidence="2 5" id="KW-0812">Transmembrane</keyword>
<keyword evidence="3 5" id="KW-1133">Transmembrane helix</keyword>
<feature type="domain" description="HTTM-like" evidence="6">
    <location>
        <begin position="15"/>
        <end position="289"/>
    </location>
</feature>
<evidence type="ECO:0000313" key="7">
    <source>
        <dbReference type="EMBL" id="MBD3108812.1"/>
    </source>
</evidence>
<evidence type="ECO:0000256" key="3">
    <source>
        <dbReference type="ARBA" id="ARBA00022989"/>
    </source>
</evidence>